<dbReference type="Proteomes" id="UP000694415">
    <property type="component" value="Unplaced"/>
</dbReference>
<evidence type="ECO:0000313" key="1">
    <source>
        <dbReference type="Ensembl" id="ENSMSIP00000009477.1"/>
    </source>
</evidence>
<reference evidence="1" key="2">
    <citation type="submission" date="2025-09" db="UniProtKB">
        <authorList>
            <consortium name="Ensembl"/>
        </authorList>
    </citation>
    <scope>IDENTIFICATION</scope>
</reference>
<keyword evidence="2" id="KW-1185">Reference proteome</keyword>
<dbReference type="AlphaFoldDB" id="A0A8C6GPV1"/>
<protein>
    <submittedName>
        <fullName evidence="1">Uncharacterized protein</fullName>
    </submittedName>
</protein>
<accession>A0A8C6GPV1</accession>
<evidence type="ECO:0000313" key="2">
    <source>
        <dbReference type="Proteomes" id="UP000694415"/>
    </source>
</evidence>
<reference evidence="1" key="1">
    <citation type="submission" date="2025-08" db="UniProtKB">
        <authorList>
            <consortium name="Ensembl"/>
        </authorList>
    </citation>
    <scope>IDENTIFICATION</scope>
</reference>
<dbReference type="Ensembl" id="ENSMSIT00000012038.1">
    <property type="protein sequence ID" value="ENSMSIP00000009477.1"/>
    <property type="gene ID" value="ENSMSIG00000008362.1"/>
</dbReference>
<name>A0A8C6GPV1_MUSSI</name>
<organism evidence="1 2">
    <name type="scientific">Mus spicilegus</name>
    <name type="common">Mound-building mouse</name>
    <dbReference type="NCBI Taxonomy" id="10103"/>
    <lineage>
        <taxon>Eukaryota</taxon>
        <taxon>Metazoa</taxon>
        <taxon>Chordata</taxon>
        <taxon>Craniata</taxon>
        <taxon>Vertebrata</taxon>
        <taxon>Euteleostomi</taxon>
        <taxon>Mammalia</taxon>
        <taxon>Eutheria</taxon>
        <taxon>Euarchontoglires</taxon>
        <taxon>Glires</taxon>
        <taxon>Rodentia</taxon>
        <taxon>Myomorpha</taxon>
        <taxon>Muroidea</taxon>
        <taxon>Muridae</taxon>
        <taxon>Murinae</taxon>
        <taxon>Mus</taxon>
        <taxon>Mus</taxon>
    </lineage>
</organism>
<proteinExistence type="predicted"/>
<sequence>MSKSFQQSFFSGYLQGHGCNLPATGIGLLTAATQSLSILASLGRVNQHTANLASLMNLGMSSSLNQQGASTTHSGCTSFQFYQQWRIVSLSPNQG</sequence>